<accession>A0AAW4VXU1</accession>
<sequence>MKKYSNIFIAIGNNRLRETLITQAQEIGFNVVNLISNKSIVSNYVKIDQGCVIFSNVVTEPNSTIGNGCVICANSVINRDAFIADCSFVNSSSVDRPTVLVERK</sequence>
<dbReference type="EMBL" id="JAJDKZ010000010">
    <property type="protein sequence ID" value="MCB8609937.1"/>
    <property type="molecule type" value="Genomic_DNA"/>
</dbReference>
<dbReference type="InterPro" id="IPR001451">
    <property type="entry name" value="Hexapep"/>
</dbReference>
<dbReference type="RefSeq" id="WP_227279401.1">
    <property type="nucleotide sequence ID" value="NZ_DAWBWI010000182.1"/>
</dbReference>
<dbReference type="Proteomes" id="UP001198439">
    <property type="component" value="Unassembled WGS sequence"/>
</dbReference>
<dbReference type="InterPro" id="IPR011004">
    <property type="entry name" value="Trimer_LpxA-like_sf"/>
</dbReference>
<reference evidence="1" key="1">
    <citation type="submission" date="2021-10" db="EMBL/GenBank/DDBJ databases">
        <title>Collection of gut derived symbiotic bacterial strains cultured from healthy donors.</title>
        <authorList>
            <person name="Lin H."/>
            <person name="Littmann E."/>
            <person name="Kohout C."/>
            <person name="Pamer E.G."/>
        </authorList>
    </citation>
    <scope>NUCLEOTIDE SEQUENCE</scope>
    <source>
        <strain evidence="1">DFI.4.48</strain>
    </source>
</reference>
<evidence type="ECO:0000313" key="1">
    <source>
        <dbReference type="EMBL" id="MCB8609937.1"/>
    </source>
</evidence>
<gene>
    <name evidence="1" type="ORF">LJD69_04940</name>
</gene>
<evidence type="ECO:0008006" key="3">
    <source>
        <dbReference type="Google" id="ProtNLM"/>
    </source>
</evidence>
<comment type="caution">
    <text evidence="1">The sequence shown here is derived from an EMBL/GenBank/DDBJ whole genome shotgun (WGS) entry which is preliminary data.</text>
</comment>
<dbReference type="AlphaFoldDB" id="A0AAW4VXU1"/>
<protein>
    <recommendedName>
        <fullName evidence="3">PglD N-terminal domain-containing protein</fullName>
    </recommendedName>
</protein>
<proteinExistence type="predicted"/>
<dbReference type="Pfam" id="PF00132">
    <property type="entry name" value="Hexapep"/>
    <property type="match status" value="1"/>
</dbReference>
<organism evidence="1 2">
    <name type="scientific">Faecalibacillus faecis</name>
    <dbReference type="NCBI Taxonomy" id="1982628"/>
    <lineage>
        <taxon>Bacteria</taxon>
        <taxon>Bacillati</taxon>
        <taxon>Bacillota</taxon>
        <taxon>Erysipelotrichia</taxon>
        <taxon>Erysipelotrichales</taxon>
        <taxon>Coprobacillaceae</taxon>
        <taxon>Faecalibacillus</taxon>
    </lineage>
</organism>
<evidence type="ECO:0000313" key="2">
    <source>
        <dbReference type="Proteomes" id="UP001198439"/>
    </source>
</evidence>
<dbReference type="SUPFAM" id="SSF51161">
    <property type="entry name" value="Trimeric LpxA-like enzymes"/>
    <property type="match status" value="1"/>
</dbReference>
<name>A0AAW4VXU1_9FIRM</name>
<dbReference type="Gene3D" id="2.160.10.10">
    <property type="entry name" value="Hexapeptide repeat proteins"/>
    <property type="match status" value="1"/>
</dbReference>